<evidence type="ECO:0000313" key="2">
    <source>
        <dbReference type="EMBL" id="CEM48328.1"/>
    </source>
</evidence>
<sequence>MGNACCLTRDKTDLHVELRPISPPGLCLFGKQHMNNSGRPLSFVMKEQALSCTGDDFKIKEAHTENTVYNIEGRGCACGQPKVLSTLEGKGIFVMKHDLCPPCKQTQRVYSTTTKDIEVIPGTETMAIQKQCAYCSGCQGLLQCVTMDSNGREVKLMLFSDCCSFNAVLFWGDPKEGSVPVATVSRKYGAKDFLLDKQNYVVSVAPGMDIAIAIAMALAFDEVYNDKQSPQAGPKLLCTCIATCICSFVSSS</sequence>
<evidence type="ECO:0000256" key="1">
    <source>
        <dbReference type="ARBA" id="ARBA00005437"/>
    </source>
</evidence>
<name>A0A0G4HV44_9ALVE</name>
<dbReference type="Pfam" id="PF04525">
    <property type="entry name" value="LOR"/>
    <property type="match status" value="1"/>
</dbReference>
<accession>A0A0G4HV44</accession>
<dbReference type="InterPro" id="IPR038595">
    <property type="entry name" value="LOR_sf"/>
</dbReference>
<proteinExistence type="inferred from homology"/>
<comment type="similarity">
    <text evidence="1">Belongs to the LOR family.</text>
</comment>
<organism evidence="2">
    <name type="scientific">Chromera velia CCMP2878</name>
    <dbReference type="NCBI Taxonomy" id="1169474"/>
    <lineage>
        <taxon>Eukaryota</taxon>
        <taxon>Sar</taxon>
        <taxon>Alveolata</taxon>
        <taxon>Colpodellida</taxon>
        <taxon>Chromeraceae</taxon>
        <taxon>Chromera</taxon>
    </lineage>
</organism>
<dbReference type="InterPro" id="IPR025659">
    <property type="entry name" value="Tubby-like_C"/>
</dbReference>
<dbReference type="SUPFAM" id="SSF54518">
    <property type="entry name" value="Tubby C-terminal domain-like"/>
    <property type="match status" value="1"/>
</dbReference>
<dbReference type="AlphaFoldDB" id="A0A0G4HV44"/>
<dbReference type="InterPro" id="IPR007612">
    <property type="entry name" value="LOR"/>
</dbReference>
<evidence type="ECO:0008006" key="3">
    <source>
        <dbReference type="Google" id="ProtNLM"/>
    </source>
</evidence>
<gene>
    <name evidence="2" type="ORF">Cvel_8778</name>
</gene>
<protein>
    <recommendedName>
        <fullName evidence="3">Phospholipid scramblase</fullName>
    </recommendedName>
</protein>
<dbReference type="Gene3D" id="2.40.160.200">
    <property type="entry name" value="LURP1-related"/>
    <property type="match status" value="1"/>
</dbReference>
<dbReference type="VEuPathDB" id="CryptoDB:Cvel_8778"/>
<dbReference type="EMBL" id="CDMZ01003997">
    <property type="protein sequence ID" value="CEM48328.1"/>
    <property type="molecule type" value="Genomic_DNA"/>
</dbReference>
<reference evidence="2" key="1">
    <citation type="submission" date="2014-11" db="EMBL/GenBank/DDBJ databases">
        <authorList>
            <person name="Otto D Thomas"/>
            <person name="Naeem Raeece"/>
        </authorList>
    </citation>
    <scope>NUCLEOTIDE SEQUENCE</scope>
</reference>